<evidence type="ECO:0000259" key="1">
    <source>
        <dbReference type="Pfam" id="PF07566"/>
    </source>
</evidence>
<dbReference type="RefSeq" id="WP_039408277.1">
    <property type="nucleotide sequence ID" value="NZ_CP094242.1"/>
</dbReference>
<gene>
    <name evidence="2" type="ORF">MCC93_16270</name>
    <name evidence="3" type="ORF">MON37_02305</name>
</gene>
<evidence type="ECO:0000313" key="5">
    <source>
        <dbReference type="Proteomes" id="UP000829504"/>
    </source>
</evidence>
<evidence type="ECO:0000313" key="3">
    <source>
        <dbReference type="EMBL" id="UNV87796.1"/>
    </source>
</evidence>
<feature type="domain" description="DUF1543" evidence="1">
    <location>
        <begin position="16"/>
        <end position="66"/>
    </location>
</feature>
<reference evidence="3 5" key="2">
    <citation type="submission" date="2022-03" db="EMBL/GenBank/DDBJ databases">
        <title>Genome sequencing of Morococcus cerebrosus.</title>
        <authorList>
            <person name="Baek M.-G."/>
            <person name="Yi H."/>
        </authorList>
    </citation>
    <scope>NUCLEOTIDE SEQUENCE [LARGE SCALE GENOMIC DNA]</scope>
    <source>
        <strain evidence="3 5">CIP 81.93</strain>
    </source>
</reference>
<dbReference type="Gene3D" id="3.10.20.10">
    <property type="match status" value="2"/>
</dbReference>
<protein>
    <submittedName>
        <fullName evidence="3">DUF1543 domain-containing protein</fullName>
    </submittedName>
</protein>
<proteinExistence type="predicted"/>
<dbReference type="Proteomes" id="UP000829504">
    <property type="component" value="Chromosome"/>
</dbReference>
<accession>A0A0C1EE07</accession>
<dbReference type="AlphaFoldDB" id="A0A0C1EE07"/>
<sequence>MTKLYMFYLGGNAGRSNIEVHDIQFAVCDDYREAIPTLKAAWFGDADKIHIDGWQIVEWVDGYDVDVSDIAEPQGSSENAPHLYFVNVGGYRAGQLAEAHAFGLFVAATPTEVKHKALQTLLTDHVQQHKDNLKDVDNLLLLDRIGNHTIRLTPNPNSKPAEMGFQGYLPI</sequence>
<dbReference type="PATRIC" id="fig|1056807.3.peg.1563"/>
<reference evidence="2 4" key="1">
    <citation type="submission" date="2014-12" db="EMBL/GenBank/DDBJ databases">
        <title>Genome sequence of Morococcus cerebrosus.</title>
        <authorList>
            <person name="Shin S.-K."/>
            <person name="Yi H."/>
        </authorList>
    </citation>
    <scope>NUCLEOTIDE SEQUENCE [LARGE SCALE GENOMIC DNA]</scope>
    <source>
        <strain evidence="2 4">CIP 81.93</strain>
    </source>
</reference>
<dbReference type="EMBL" id="CP094242">
    <property type="protein sequence ID" value="UNV87796.1"/>
    <property type="molecule type" value="Genomic_DNA"/>
</dbReference>
<evidence type="ECO:0000313" key="4">
    <source>
        <dbReference type="Proteomes" id="UP000031390"/>
    </source>
</evidence>
<dbReference type="Pfam" id="PF07566">
    <property type="entry name" value="DUF1543"/>
    <property type="match status" value="2"/>
</dbReference>
<organism evidence="2 4">
    <name type="scientific">Morococcus cerebrosus</name>
    <dbReference type="NCBI Taxonomy" id="1056807"/>
    <lineage>
        <taxon>Bacteria</taxon>
        <taxon>Pseudomonadati</taxon>
        <taxon>Pseudomonadota</taxon>
        <taxon>Betaproteobacteria</taxon>
        <taxon>Neisseriales</taxon>
        <taxon>Neisseriaceae</taxon>
        <taxon>Morococcus</taxon>
    </lineage>
</organism>
<evidence type="ECO:0000313" key="2">
    <source>
        <dbReference type="EMBL" id="KIC06988.1"/>
    </source>
</evidence>
<dbReference type="EMBL" id="JUFZ01000074">
    <property type="protein sequence ID" value="KIC06988.1"/>
    <property type="molecule type" value="Genomic_DNA"/>
</dbReference>
<name>A0A0C1EE07_9NEIS</name>
<dbReference type="InterPro" id="IPR011440">
    <property type="entry name" value="DUF1543"/>
</dbReference>
<dbReference type="Proteomes" id="UP000031390">
    <property type="component" value="Unassembled WGS sequence"/>
</dbReference>
<keyword evidence="5" id="KW-1185">Reference proteome</keyword>
<feature type="domain" description="DUF1543" evidence="1">
    <location>
        <begin position="96"/>
        <end position="139"/>
    </location>
</feature>